<protein>
    <recommendedName>
        <fullName evidence="3">Tetratricopeptide repeat protein</fullName>
    </recommendedName>
</protein>
<name>A0A8J2XTI4_9BACT</name>
<dbReference type="InterPro" id="IPR011990">
    <property type="entry name" value="TPR-like_helical_dom_sf"/>
</dbReference>
<sequence length="310" mass="35424">MALAHRVEHSVAKHDSTILNRIFDEKALSQRVSDASSMFMNHNLIAGAVKGVAQGGLGSKVVRAIGDEGTYQLIKQYEKDGLQHILFRLYGNEGVNYHDFELVKRDEGIKAADLYIYTTGENISKTLADALKRLNSNGTNKDLKKTDNIKQLIEQGEYEQANTVYETLPAELKKEKAFQLMHIRIFSHFSTDRYIGALREYKSLFPHDPNMYLLMVDAYSLQKDYPKALESVNKLDSLIDKDPFQDYERGLIYKMMKDTVNELICFERLHKNMPEFKKGTYELINLYFSMAEPVKGAALIKEMNDTATAK</sequence>
<gene>
    <name evidence="1" type="ORF">GCM10011511_28680</name>
</gene>
<comment type="caution">
    <text evidence="1">The sequence shown here is derived from an EMBL/GenBank/DDBJ whole genome shotgun (WGS) entry which is preliminary data.</text>
</comment>
<reference evidence="1" key="1">
    <citation type="journal article" date="2014" name="Int. J. Syst. Evol. Microbiol.">
        <title>Complete genome sequence of Corynebacterium casei LMG S-19264T (=DSM 44701T), isolated from a smear-ripened cheese.</title>
        <authorList>
            <consortium name="US DOE Joint Genome Institute (JGI-PGF)"/>
            <person name="Walter F."/>
            <person name="Albersmeier A."/>
            <person name="Kalinowski J."/>
            <person name="Ruckert C."/>
        </authorList>
    </citation>
    <scope>NUCLEOTIDE SEQUENCE</scope>
    <source>
        <strain evidence="1">CGMCC 1.15448</strain>
    </source>
</reference>
<keyword evidence="2" id="KW-1185">Reference proteome</keyword>
<accession>A0A8J2XTI4</accession>
<organism evidence="1 2">
    <name type="scientific">Puia dinghuensis</name>
    <dbReference type="NCBI Taxonomy" id="1792502"/>
    <lineage>
        <taxon>Bacteria</taxon>
        <taxon>Pseudomonadati</taxon>
        <taxon>Bacteroidota</taxon>
        <taxon>Chitinophagia</taxon>
        <taxon>Chitinophagales</taxon>
        <taxon>Chitinophagaceae</taxon>
        <taxon>Puia</taxon>
    </lineage>
</organism>
<dbReference type="Proteomes" id="UP000607559">
    <property type="component" value="Unassembled WGS sequence"/>
</dbReference>
<evidence type="ECO:0008006" key="3">
    <source>
        <dbReference type="Google" id="ProtNLM"/>
    </source>
</evidence>
<dbReference type="EMBL" id="BMJC01000003">
    <property type="protein sequence ID" value="GGB03658.1"/>
    <property type="molecule type" value="Genomic_DNA"/>
</dbReference>
<dbReference type="Gene3D" id="1.25.40.10">
    <property type="entry name" value="Tetratricopeptide repeat domain"/>
    <property type="match status" value="1"/>
</dbReference>
<reference evidence="1" key="2">
    <citation type="submission" date="2020-09" db="EMBL/GenBank/DDBJ databases">
        <authorList>
            <person name="Sun Q."/>
            <person name="Zhou Y."/>
        </authorList>
    </citation>
    <scope>NUCLEOTIDE SEQUENCE</scope>
    <source>
        <strain evidence="1">CGMCC 1.15448</strain>
    </source>
</reference>
<dbReference type="SUPFAM" id="SSF48452">
    <property type="entry name" value="TPR-like"/>
    <property type="match status" value="1"/>
</dbReference>
<evidence type="ECO:0000313" key="2">
    <source>
        <dbReference type="Proteomes" id="UP000607559"/>
    </source>
</evidence>
<proteinExistence type="predicted"/>
<dbReference type="AlphaFoldDB" id="A0A8J2XTI4"/>
<evidence type="ECO:0000313" key="1">
    <source>
        <dbReference type="EMBL" id="GGB03658.1"/>
    </source>
</evidence>